<gene>
    <name evidence="3" type="ORF">JZ751_024257</name>
</gene>
<dbReference type="GO" id="GO:0005737">
    <property type="term" value="C:cytoplasm"/>
    <property type="evidence" value="ECO:0007669"/>
    <property type="project" value="TreeGrafter"/>
</dbReference>
<dbReference type="AlphaFoldDB" id="A0A8T2NFM3"/>
<keyword evidence="4" id="KW-1185">Reference proteome</keyword>
<dbReference type="EMBL" id="JAFBMS010000059">
    <property type="protein sequence ID" value="KAG9339059.1"/>
    <property type="molecule type" value="Genomic_DNA"/>
</dbReference>
<comment type="pathway">
    <text evidence="1">Protein modification; protein ubiquitination.</text>
</comment>
<proteinExistence type="predicted"/>
<dbReference type="GO" id="GO:0031146">
    <property type="term" value="P:SCF-dependent proteasomal ubiquitin-dependent protein catabolic process"/>
    <property type="evidence" value="ECO:0007669"/>
    <property type="project" value="UniProtKB-UniRule"/>
</dbReference>
<comment type="caution">
    <text evidence="3">The sequence shown here is derived from an EMBL/GenBank/DDBJ whole genome shotgun (WGS) entry which is preliminary data.</text>
</comment>
<dbReference type="SUPFAM" id="SSF81383">
    <property type="entry name" value="F-box domain"/>
    <property type="match status" value="1"/>
</dbReference>
<protein>
    <recommendedName>
        <fullName evidence="2">F-box domain-containing protein</fullName>
    </recommendedName>
</protein>
<evidence type="ECO:0000313" key="3">
    <source>
        <dbReference type="EMBL" id="KAG9339059.1"/>
    </source>
</evidence>
<sequence length="169" mass="19471">MYSGWPTRGIAINSPPEMDLFQVVFPPLAAVPRRSTMISSTETRGYNFAETLPTEMSVNIFSKLDIKSLCSAALTCKQWNDIIEKSDNLWRNHCLVVRAVCRKEVDGDRGNGMSWKVILERNYRKSYVKREWLNGKYSFIRSAEEIPDKSMCPLDVETWGEILEAELER</sequence>
<dbReference type="Proteomes" id="UP000824540">
    <property type="component" value="Unassembled WGS sequence"/>
</dbReference>
<dbReference type="PANTHER" id="PTHR12874:SF9">
    <property type="entry name" value="F-BOX ONLY PROTEIN 48"/>
    <property type="match status" value="1"/>
</dbReference>
<dbReference type="GO" id="GO:0019005">
    <property type="term" value="C:SCF ubiquitin ligase complex"/>
    <property type="evidence" value="ECO:0007669"/>
    <property type="project" value="UniProtKB-UniRule"/>
</dbReference>
<evidence type="ECO:0000259" key="2">
    <source>
        <dbReference type="PROSITE" id="PS50181"/>
    </source>
</evidence>
<evidence type="ECO:0000313" key="4">
    <source>
        <dbReference type="Proteomes" id="UP000824540"/>
    </source>
</evidence>
<feature type="domain" description="F-box" evidence="2">
    <location>
        <begin position="46"/>
        <end position="93"/>
    </location>
</feature>
<accession>A0A8T2NFM3</accession>
<name>A0A8T2NFM3_9TELE</name>
<dbReference type="InterPro" id="IPR036047">
    <property type="entry name" value="F-box-like_dom_sf"/>
</dbReference>
<keyword evidence="1" id="KW-0833">Ubl conjugation pathway</keyword>
<dbReference type="OrthoDB" id="10257471at2759"/>
<organism evidence="3 4">
    <name type="scientific">Albula glossodonta</name>
    <name type="common">roundjaw bonefish</name>
    <dbReference type="NCBI Taxonomy" id="121402"/>
    <lineage>
        <taxon>Eukaryota</taxon>
        <taxon>Metazoa</taxon>
        <taxon>Chordata</taxon>
        <taxon>Craniata</taxon>
        <taxon>Vertebrata</taxon>
        <taxon>Euteleostomi</taxon>
        <taxon>Actinopterygii</taxon>
        <taxon>Neopterygii</taxon>
        <taxon>Teleostei</taxon>
        <taxon>Albuliformes</taxon>
        <taxon>Albulidae</taxon>
        <taxon>Albula</taxon>
    </lineage>
</organism>
<dbReference type="CDD" id="cd22113">
    <property type="entry name" value="F-box_FBXO48"/>
    <property type="match status" value="1"/>
</dbReference>
<dbReference type="PANTHER" id="PTHR12874">
    <property type="entry name" value="F-BOX ONLY PROTEIN 48-RELATED"/>
    <property type="match status" value="1"/>
</dbReference>
<dbReference type="SMART" id="SM00256">
    <property type="entry name" value="FBOX"/>
    <property type="match status" value="1"/>
</dbReference>
<reference evidence="3" key="1">
    <citation type="thesis" date="2021" institute="BYU ScholarsArchive" country="Provo, UT, USA">
        <title>Applications of and Algorithms for Genome Assembly and Genomic Analyses with an Emphasis on Marine Teleosts.</title>
        <authorList>
            <person name="Pickett B.D."/>
        </authorList>
    </citation>
    <scope>NUCLEOTIDE SEQUENCE</scope>
    <source>
        <strain evidence="3">HI-2016</strain>
    </source>
</reference>
<dbReference type="Pfam" id="PF12937">
    <property type="entry name" value="F-box-like"/>
    <property type="match status" value="1"/>
</dbReference>
<dbReference type="Gene3D" id="1.20.1280.50">
    <property type="match status" value="1"/>
</dbReference>
<evidence type="ECO:0000256" key="1">
    <source>
        <dbReference type="RuleBase" id="RU369085"/>
    </source>
</evidence>
<dbReference type="GO" id="GO:0016567">
    <property type="term" value="P:protein ubiquitination"/>
    <property type="evidence" value="ECO:0007669"/>
    <property type="project" value="UniProtKB-UniRule"/>
</dbReference>
<dbReference type="InterPro" id="IPR001810">
    <property type="entry name" value="F-box_dom"/>
</dbReference>
<dbReference type="PROSITE" id="PS50181">
    <property type="entry name" value="FBOX"/>
    <property type="match status" value="1"/>
</dbReference>